<evidence type="ECO:0000313" key="4">
    <source>
        <dbReference type="Proteomes" id="UP000064967"/>
    </source>
</evidence>
<proteinExistence type="predicted"/>
<sequence length="250" mass="26288">MGPVVLTAVAFAAIGPKLVGPHDKAAGAPFVYQPPAGFVERAPGSGSSSNTPIDMTGKTPPAPKPARPEGEREWTAPPTSTTTFVPTVTLDHSKTKSTVEEPDLATIEAGFPDMFAKEGISWTPVRRETHVRPGGERVGIIEGECTKKSIGEIAPGIAATLHYRRLILVFPDDAGSSIVTALYGYDEVAKWQPAFEASINQAQGVATRLPPAPSWLYAAWGAAGLVLGWLASALIGSRRSPEPAAQKDPT</sequence>
<dbReference type="AlphaFoldDB" id="A0A0K1PIX7"/>
<feature type="transmembrane region" description="Helical" evidence="2">
    <location>
        <begin position="215"/>
        <end position="237"/>
    </location>
</feature>
<protein>
    <submittedName>
        <fullName evidence="3">Uncharacterized protein</fullName>
    </submittedName>
</protein>
<evidence type="ECO:0000313" key="3">
    <source>
        <dbReference type="EMBL" id="AKU93475.1"/>
    </source>
</evidence>
<keyword evidence="2" id="KW-1133">Transmembrane helix</keyword>
<accession>A0A0K1PIX7</accession>
<evidence type="ECO:0000256" key="2">
    <source>
        <dbReference type="SAM" id="Phobius"/>
    </source>
</evidence>
<dbReference type="EMBL" id="CP012333">
    <property type="protein sequence ID" value="AKU93475.1"/>
    <property type="molecule type" value="Genomic_DNA"/>
</dbReference>
<dbReference type="KEGG" id="llu:AKJ09_00139"/>
<feature type="region of interest" description="Disordered" evidence="1">
    <location>
        <begin position="39"/>
        <end position="85"/>
    </location>
</feature>
<reference evidence="3 4" key="1">
    <citation type="submission" date="2015-08" db="EMBL/GenBank/DDBJ databases">
        <authorList>
            <person name="Babu N.S."/>
            <person name="Beckwith C.J."/>
            <person name="Beseler K.G."/>
            <person name="Brison A."/>
            <person name="Carone J.V."/>
            <person name="Caskin T.P."/>
            <person name="Diamond M."/>
            <person name="Durham M.E."/>
            <person name="Foxe J.M."/>
            <person name="Go M."/>
            <person name="Henderson B.A."/>
            <person name="Jones I.B."/>
            <person name="McGettigan J.A."/>
            <person name="Micheletti S.J."/>
            <person name="Nasrallah M.E."/>
            <person name="Ortiz D."/>
            <person name="Piller C.R."/>
            <person name="Privatt S.R."/>
            <person name="Schneider S.L."/>
            <person name="Sharp S."/>
            <person name="Smith T.C."/>
            <person name="Stanton J.D."/>
            <person name="Ullery H.E."/>
            <person name="Wilson R.J."/>
            <person name="Serrano M.G."/>
            <person name="Buck G."/>
            <person name="Lee V."/>
            <person name="Wang Y."/>
            <person name="Carvalho R."/>
            <person name="Voegtly L."/>
            <person name="Shi R."/>
            <person name="Duckworth R."/>
            <person name="Johnson A."/>
            <person name="Loviza R."/>
            <person name="Walstead R."/>
            <person name="Shah Z."/>
            <person name="Kiflezghi M."/>
            <person name="Wade K."/>
            <person name="Ball S.L."/>
            <person name="Bradley K.W."/>
            <person name="Asai D.J."/>
            <person name="Bowman C.A."/>
            <person name="Russell D.A."/>
            <person name="Pope W.H."/>
            <person name="Jacobs-Sera D."/>
            <person name="Hendrix R.W."/>
            <person name="Hatfull G.F."/>
        </authorList>
    </citation>
    <scope>NUCLEOTIDE SEQUENCE [LARGE SCALE GENOMIC DNA]</scope>
    <source>
        <strain evidence="3 4">DSM 27648</strain>
    </source>
</reference>
<keyword evidence="2" id="KW-0812">Transmembrane</keyword>
<keyword evidence="2" id="KW-0472">Membrane</keyword>
<gene>
    <name evidence="3" type="ORF">AKJ09_00139</name>
</gene>
<organism evidence="3 4">
    <name type="scientific">Labilithrix luteola</name>
    <dbReference type="NCBI Taxonomy" id="1391654"/>
    <lineage>
        <taxon>Bacteria</taxon>
        <taxon>Pseudomonadati</taxon>
        <taxon>Myxococcota</taxon>
        <taxon>Polyangia</taxon>
        <taxon>Polyangiales</taxon>
        <taxon>Labilitrichaceae</taxon>
        <taxon>Labilithrix</taxon>
    </lineage>
</organism>
<dbReference type="STRING" id="1391654.AKJ09_00139"/>
<feature type="compositionally biased region" description="Low complexity" evidence="1">
    <location>
        <begin position="75"/>
        <end position="85"/>
    </location>
</feature>
<name>A0A0K1PIX7_9BACT</name>
<keyword evidence="4" id="KW-1185">Reference proteome</keyword>
<evidence type="ECO:0000256" key="1">
    <source>
        <dbReference type="SAM" id="MobiDB-lite"/>
    </source>
</evidence>
<dbReference type="Proteomes" id="UP000064967">
    <property type="component" value="Chromosome"/>
</dbReference>